<proteinExistence type="predicted"/>
<gene>
    <name evidence="1" type="ORF">CAMP_LOCUS17627</name>
</gene>
<comment type="caution">
    <text evidence="1">The sequence shown here is derived from an EMBL/GenBank/DDBJ whole genome shotgun (WGS) entry which is preliminary data.</text>
</comment>
<dbReference type="AlphaFoldDB" id="A0A9P1N9T1"/>
<keyword evidence="2" id="KW-1185">Reference proteome</keyword>
<organism evidence="1 2">
    <name type="scientific">Caenorhabditis angaria</name>
    <dbReference type="NCBI Taxonomy" id="860376"/>
    <lineage>
        <taxon>Eukaryota</taxon>
        <taxon>Metazoa</taxon>
        <taxon>Ecdysozoa</taxon>
        <taxon>Nematoda</taxon>
        <taxon>Chromadorea</taxon>
        <taxon>Rhabditida</taxon>
        <taxon>Rhabditina</taxon>
        <taxon>Rhabditomorpha</taxon>
        <taxon>Rhabditoidea</taxon>
        <taxon>Rhabditidae</taxon>
        <taxon>Peloderinae</taxon>
        <taxon>Caenorhabditis</taxon>
    </lineage>
</organism>
<accession>A0A9P1N9T1</accession>
<evidence type="ECO:0000313" key="1">
    <source>
        <dbReference type="EMBL" id="CAI5454990.1"/>
    </source>
</evidence>
<evidence type="ECO:0000313" key="2">
    <source>
        <dbReference type="Proteomes" id="UP001152747"/>
    </source>
</evidence>
<dbReference type="EMBL" id="CANHGI010000006">
    <property type="protein sequence ID" value="CAI5454990.1"/>
    <property type="molecule type" value="Genomic_DNA"/>
</dbReference>
<dbReference type="OrthoDB" id="5809356at2759"/>
<reference evidence="1" key="1">
    <citation type="submission" date="2022-11" db="EMBL/GenBank/DDBJ databases">
        <authorList>
            <person name="Kikuchi T."/>
        </authorList>
    </citation>
    <scope>NUCLEOTIDE SEQUENCE</scope>
    <source>
        <strain evidence="1">PS1010</strain>
    </source>
</reference>
<dbReference type="Proteomes" id="UP001152747">
    <property type="component" value="Unassembled WGS sequence"/>
</dbReference>
<sequence>MSRPIPTLRRKEIIYKKTFVDTHNSRVDRAIEKPFVVLRRNPEYQERPASVIIRETIIPEQHYVPSYEKQPVYVQVVKDQTGPLQNYSAPKDVLYEINSKLDNILEQIENKTSKKTKKQLNTNEELENEKNNKDGVPQVIALNETVGNLTKEHLTLKEKLNSSNFVGQESIDEILKVINDTRLDIEEKISNLKQLSDGNWIHLDDKIDSFERTQNGIQVQINELMKILTSLYSSRSSSTISRTARSRSDSTLVETICSSKKNKEVKNIPETPRKSSTPKYIPQDNTEVLKLSPELPYEPIWEHVNSPDVSEATSSMIAPLNIDERRASHVANVKRKSK</sequence>
<protein>
    <submittedName>
        <fullName evidence="1">Uncharacterized protein</fullName>
    </submittedName>
</protein>
<name>A0A9P1N9T1_9PELO</name>